<keyword evidence="9 11" id="KW-0472">Membrane</keyword>
<feature type="transmembrane region" description="Helical" evidence="11">
    <location>
        <begin position="105"/>
        <end position="124"/>
    </location>
</feature>
<dbReference type="RefSeq" id="WP_080023367.1">
    <property type="nucleotide sequence ID" value="NZ_LTAY01000054.1"/>
</dbReference>
<dbReference type="AlphaFoldDB" id="A0A1V4STM1"/>
<feature type="transmembrane region" description="Helical" evidence="11">
    <location>
        <begin position="166"/>
        <end position="189"/>
    </location>
</feature>
<evidence type="ECO:0000256" key="1">
    <source>
        <dbReference type="ARBA" id="ARBA00004141"/>
    </source>
</evidence>
<reference evidence="12 13" key="1">
    <citation type="submission" date="2016-02" db="EMBL/GenBank/DDBJ databases">
        <title>Genome sequence of Clostridium thermobutyricum DSM 4928.</title>
        <authorList>
            <person name="Poehlein A."/>
            <person name="Daniel R."/>
        </authorList>
    </citation>
    <scope>NUCLEOTIDE SEQUENCE [LARGE SCALE GENOMIC DNA]</scope>
    <source>
        <strain evidence="12 13">DSM 4928</strain>
    </source>
</reference>
<dbReference type="InterPro" id="IPR035908">
    <property type="entry name" value="F0_ATP_A_sf"/>
</dbReference>
<evidence type="ECO:0000256" key="11">
    <source>
        <dbReference type="HAMAP-Rule" id="MF_01393"/>
    </source>
</evidence>
<evidence type="ECO:0000256" key="7">
    <source>
        <dbReference type="ARBA" id="ARBA00022989"/>
    </source>
</evidence>
<evidence type="ECO:0000256" key="3">
    <source>
        <dbReference type="ARBA" id="ARBA00022448"/>
    </source>
</evidence>
<gene>
    <name evidence="12" type="primary">atpB_2</name>
    <name evidence="11" type="synonym">atpB</name>
    <name evidence="12" type="ORF">CLTHE_21220</name>
</gene>
<evidence type="ECO:0000256" key="9">
    <source>
        <dbReference type="ARBA" id="ARBA00023136"/>
    </source>
</evidence>
<dbReference type="OrthoDB" id="9789241at2"/>
<name>A0A1V4STM1_9CLOT</name>
<evidence type="ECO:0000256" key="2">
    <source>
        <dbReference type="ARBA" id="ARBA00006810"/>
    </source>
</evidence>
<keyword evidence="3 11" id="KW-0813">Transport</keyword>
<sequence>MNVFAPLFTVHIFGFAIDSDIVTQWGVMVVLIVAGFILTRKLSVDKPSKLQVGIEMAYDMVAGLVSENMGEGYEGYVAFVGTLGIYLGILNLCGLIGFGPPTRNLSVVVGFTIITFFLIHYNAIRKKGIGGYLGSYAQPYAAMIPINIMEVIVFPLSLALRLFGNMLAAAIVMSLVYIGLGHISMFAQFAIPVIPHSFFDLFDGIIQTIIFVMLTIITIKIQADNH</sequence>
<dbReference type="Gene3D" id="1.20.120.220">
    <property type="entry name" value="ATP synthase, F0 complex, subunit A"/>
    <property type="match status" value="1"/>
</dbReference>
<evidence type="ECO:0000256" key="5">
    <source>
        <dbReference type="ARBA" id="ARBA00022692"/>
    </source>
</evidence>
<proteinExistence type="inferred from homology"/>
<dbReference type="PROSITE" id="PS00449">
    <property type="entry name" value="ATPASE_A"/>
    <property type="match status" value="1"/>
</dbReference>
<keyword evidence="7 11" id="KW-1133">Transmembrane helix</keyword>
<dbReference type="Pfam" id="PF00119">
    <property type="entry name" value="ATP-synt_A"/>
    <property type="match status" value="1"/>
</dbReference>
<keyword evidence="6 11" id="KW-0375">Hydrogen ion transport</keyword>
<feature type="transmembrane region" description="Helical" evidence="11">
    <location>
        <begin position="136"/>
        <end position="160"/>
    </location>
</feature>
<keyword evidence="5 11" id="KW-0812">Transmembrane</keyword>
<dbReference type="PANTHER" id="PTHR42823">
    <property type="entry name" value="ATP SYNTHASE SUBUNIT A, CHLOROPLASTIC"/>
    <property type="match status" value="1"/>
</dbReference>
<evidence type="ECO:0000256" key="4">
    <source>
        <dbReference type="ARBA" id="ARBA00022547"/>
    </source>
</evidence>
<evidence type="ECO:0000256" key="8">
    <source>
        <dbReference type="ARBA" id="ARBA00023065"/>
    </source>
</evidence>
<evidence type="ECO:0000313" key="13">
    <source>
        <dbReference type="Proteomes" id="UP000191448"/>
    </source>
</evidence>
<dbReference type="NCBIfam" id="NF004484">
    <property type="entry name" value="PRK05815.3-2"/>
    <property type="match status" value="1"/>
</dbReference>
<protein>
    <recommendedName>
        <fullName evidence="11">ATP synthase subunit a</fullName>
    </recommendedName>
    <alternativeName>
        <fullName evidence="11">ATP synthase F0 sector subunit a</fullName>
    </alternativeName>
    <alternativeName>
        <fullName evidence="11">F-ATPase subunit 6</fullName>
    </alternativeName>
</protein>
<keyword evidence="4 11" id="KW-0138">CF(0)</keyword>
<keyword evidence="8 11" id="KW-0406">Ion transport</keyword>
<dbReference type="InterPro" id="IPR023011">
    <property type="entry name" value="ATP_synth_F0_asu_AS"/>
</dbReference>
<comment type="subcellular location">
    <subcellularLocation>
        <location evidence="11">Cell membrane</location>
        <topology evidence="11">Multi-pass membrane protein</topology>
    </subcellularLocation>
    <subcellularLocation>
        <location evidence="1">Membrane</location>
        <topology evidence="1">Multi-pass membrane protein</topology>
    </subcellularLocation>
</comment>
<dbReference type="InterPro" id="IPR000568">
    <property type="entry name" value="ATP_synth_F0_asu"/>
</dbReference>
<feature type="transmembrane region" description="Helical" evidence="11">
    <location>
        <begin position="21"/>
        <end position="39"/>
    </location>
</feature>
<comment type="caution">
    <text evidence="12">The sequence shown here is derived from an EMBL/GenBank/DDBJ whole genome shotgun (WGS) entry which is preliminary data.</text>
</comment>
<dbReference type="PRINTS" id="PR00123">
    <property type="entry name" value="ATPASEA"/>
</dbReference>
<keyword evidence="11" id="KW-1003">Cell membrane</keyword>
<dbReference type="EMBL" id="LTAY01000054">
    <property type="protein sequence ID" value="OPX47208.1"/>
    <property type="molecule type" value="Genomic_DNA"/>
</dbReference>
<dbReference type="SUPFAM" id="SSF81336">
    <property type="entry name" value="F1F0 ATP synthase subunit A"/>
    <property type="match status" value="1"/>
</dbReference>
<comment type="function">
    <text evidence="11">Key component of the proton channel; it plays a direct role in the translocation of protons across the membrane.</text>
</comment>
<dbReference type="CDD" id="cd00310">
    <property type="entry name" value="ATP-synt_Fo_a_6"/>
    <property type="match status" value="1"/>
</dbReference>
<comment type="similarity">
    <text evidence="2 11">Belongs to the ATPase A chain family.</text>
</comment>
<dbReference type="PANTHER" id="PTHR42823:SF3">
    <property type="entry name" value="ATP SYNTHASE SUBUNIT A, CHLOROPLASTIC"/>
    <property type="match status" value="1"/>
</dbReference>
<evidence type="ECO:0000313" key="12">
    <source>
        <dbReference type="EMBL" id="OPX47208.1"/>
    </source>
</evidence>
<feature type="transmembrane region" description="Helical" evidence="11">
    <location>
        <begin position="76"/>
        <end position="99"/>
    </location>
</feature>
<keyword evidence="10 11" id="KW-0066">ATP synthesis</keyword>
<dbReference type="HAMAP" id="MF_01393">
    <property type="entry name" value="ATP_synth_a_bact"/>
    <property type="match status" value="1"/>
</dbReference>
<dbReference type="Proteomes" id="UP000191448">
    <property type="component" value="Unassembled WGS sequence"/>
</dbReference>
<accession>A0A1V4STM1</accession>
<evidence type="ECO:0000256" key="6">
    <source>
        <dbReference type="ARBA" id="ARBA00022781"/>
    </source>
</evidence>
<dbReference type="GO" id="GO:0042777">
    <property type="term" value="P:proton motive force-driven plasma membrane ATP synthesis"/>
    <property type="evidence" value="ECO:0007669"/>
    <property type="project" value="TreeGrafter"/>
</dbReference>
<organism evidence="12 13">
    <name type="scientific">Clostridium thermobutyricum DSM 4928</name>
    <dbReference type="NCBI Taxonomy" id="1121339"/>
    <lineage>
        <taxon>Bacteria</taxon>
        <taxon>Bacillati</taxon>
        <taxon>Bacillota</taxon>
        <taxon>Clostridia</taxon>
        <taxon>Eubacteriales</taxon>
        <taxon>Clostridiaceae</taxon>
        <taxon>Clostridium</taxon>
    </lineage>
</organism>
<evidence type="ECO:0000256" key="10">
    <source>
        <dbReference type="ARBA" id="ARBA00023310"/>
    </source>
</evidence>
<dbReference type="InterPro" id="IPR045082">
    <property type="entry name" value="ATP_syn_F0_a_bact/chloroplast"/>
</dbReference>
<feature type="transmembrane region" description="Helical" evidence="11">
    <location>
        <begin position="201"/>
        <end position="223"/>
    </location>
</feature>
<dbReference type="GO" id="GO:0045259">
    <property type="term" value="C:proton-transporting ATP synthase complex"/>
    <property type="evidence" value="ECO:0007669"/>
    <property type="project" value="UniProtKB-KW"/>
</dbReference>
<dbReference type="GO" id="GO:0046933">
    <property type="term" value="F:proton-transporting ATP synthase activity, rotational mechanism"/>
    <property type="evidence" value="ECO:0007669"/>
    <property type="project" value="UniProtKB-UniRule"/>
</dbReference>
<dbReference type="GO" id="GO:0005886">
    <property type="term" value="C:plasma membrane"/>
    <property type="evidence" value="ECO:0007669"/>
    <property type="project" value="UniProtKB-SubCell"/>
</dbReference>